<gene>
    <name evidence="16" type="ORF">FSCOSCO3_A008083</name>
</gene>
<dbReference type="PRINTS" id="PR01842">
    <property type="entry name" value="WNT2PROTEIN"/>
</dbReference>
<comment type="function">
    <text evidence="12">Ligand for members of the frizzled family of seven transmembrane receptors.</text>
</comment>
<dbReference type="PROSITE" id="PS00246">
    <property type="entry name" value="WNT1"/>
    <property type="match status" value="1"/>
</dbReference>
<evidence type="ECO:0000256" key="14">
    <source>
        <dbReference type="SAM" id="MobiDB-lite"/>
    </source>
</evidence>
<evidence type="ECO:0000256" key="9">
    <source>
        <dbReference type="ARBA" id="ARBA00023157"/>
    </source>
</evidence>
<organism evidence="16 17">
    <name type="scientific">Scomber scombrus</name>
    <name type="common">Atlantic mackerel</name>
    <name type="synonym">Scomber vernalis</name>
    <dbReference type="NCBI Taxonomy" id="13677"/>
    <lineage>
        <taxon>Eukaryota</taxon>
        <taxon>Metazoa</taxon>
        <taxon>Chordata</taxon>
        <taxon>Craniata</taxon>
        <taxon>Vertebrata</taxon>
        <taxon>Euteleostomi</taxon>
        <taxon>Actinopterygii</taxon>
        <taxon>Neopterygii</taxon>
        <taxon>Teleostei</taxon>
        <taxon>Neoteleostei</taxon>
        <taxon>Acanthomorphata</taxon>
        <taxon>Pelagiaria</taxon>
        <taxon>Scombriformes</taxon>
        <taxon>Scombridae</taxon>
        <taxon>Scomber</taxon>
    </lineage>
</organism>
<evidence type="ECO:0000256" key="3">
    <source>
        <dbReference type="ARBA" id="ARBA00022473"/>
    </source>
</evidence>
<evidence type="ECO:0000256" key="6">
    <source>
        <dbReference type="ARBA" id="ARBA00022687"/>
    </source>
</evidence>
<feature type="compositionally biased region" description="Pro residues" evidence="14">
    <location>
        <begin position="555"/>
        <end position="565"/>
    </location>
</feature>
<feature type="region of interest" description="Disordered" evidence="14">
    <location>
        <begin position="531"/>
        <end position="578"/>
    </location>
</feature>
<evidence type="ECO:0000256" key="10">
    <source>
        <dbReference type="ARBA" id="ARBA00023180"/>
    </source>
</evidence>
<dbReference type="SMART" id="SM00097">
    <property type="entry name" value="WNT1"/>
    <property type="match status" value="1"/>
</dbReference>
<keyword evidence="7" id="KW-0732">Signal</keyword>
<evidence type="ECO:0000256" key="1">
    <source>
        <dbReference type="ARBA" id="ARBA00004498"/>
    </source>
</evidence>
<keyword evidence="6 12" id="KW-0879">Wnt signaling pathway</keyword>
<protein>
    <recommendedName>
        <fullName evidence="12">Protein Wnt</fullName>
    </recommendedName>
</protein>
<comment type="caution">
    <text evidence="16">The sequence shown here is derived from an EMBL/GenBank/DDBJ whole genome shotgun (WGS) entry which is preliminary data.</text>
</comment>
<feature type="region of interest" description="Disordered" evidence="14">
    <location>
        <begin position="422"/>
        <end position="513"/>
    </location>
</feature>
<evidence type="ECO:0000256" key="2">
    <source>
        <dbReference type="ARBA" id="ARBA00005683"/>
    </source>
</evidence>
<keyword evidence="10" id="KW-0325">Glycoprotein</keyword>
<evidence type="ECO:0000313" key="17">
    <source>
        <dbReference type="Proteomes" id="UP001314229"/>
    </source>
</evidence>
<dbReference type="InterPro" id="IPR005817">
    <property type="entry name" value="Wnt"/>
</dbReference>
<keyword evidence="11" id="KW-0449">Lipoprotein</keyword>
<dbReference type="FunFam" id="3.30.2460.20:FF:000001">
    <property type="entry name" value="Wnt homolog"/>
    <property type="match status" value="1"/>
</dbReference>
<dbReference type="InterPro" id="IPR043158">
    <property type="entry name" value="Wnt_C"/>
</dbReference>
<dbReference type="Proteomes" id="UP001314229">
    <property type="component" value="Unassembled WGS sequence"/>
</dbReference>
<reference evidence="16 17" key="1">
    <citation type="submission" date="2024-01" db="EMBL/GenBank/DDBJ databases">
        <authorList>
            <person name="Alioto T."/>
            <person name="Alioto T."/>
            <person name="Gomez Garrido J."/>
        </authorList>
    </citation>
    <scope>NUCLEOTIDE SEQUENCE [LARGE SCALE GENOMIC DNA]</scope>
</reference>
<sequence>MRTQDKDTEDTDFPQQSKAQRCLAPLQTISHSGFYSKSSSLIGQRSELRVVYWLSQLPVRKYLTVQCSAASGSRGRKSSETNLLIGEKFMLEFSKSSEGHMKSKLNMESMTKPELLMLFSILEGELEARDLVIDALKAQRKDLFIQERYGRYNLSDPFQALQRDGEVMGGQSKDPGCSSSTSNPLVVLKLVVSHCRRMQEKMLAQLAAAESRHRRVIADLEEEKRRHAEDTAEGDDVTYILEKERERLQQQLEFERSQVRRLEKDQRRITDQLEEERAQHKQLSCALAKECKWASARALEEGHRLTELSRKLDKEKEACQALKKELEDEGRRALRMEARVEEQLAEFDTEREQLRSRLKKEEAHCCQLQQEVEELRRKLEEATMTREVRGAVTASVEAAGKEWATKVVSGKTTVDTIKVEDIEEDRSQQPVQPKVNGFHCSMESNGHHSPNSAPSDKTCLQNGNENSPVQNKTLHSSCSTVSSTFPPSSPSASPVLAKRPPGSPIPGGYQSPYQAGINQRFHAARHKFQGTIDPEPQCQSPQPALPLSPLSPVSPKDPSPVPSSPSPEASPVKQMARSTVTQVLSRFTTVQQSITPKLTAPNNSPFGTDYRSLAAPLSPVIGRAAAALSQGIRSPTIPRADRGNPPPIPPKKPGLAQAPPSPAAVPRSASHFSDSPLSGDSRAMGIRNGTKIHSKPISKIYFIFILLLLIFTPRVDSSWWYIGALGARVICDNIPGLVNKQRQLCQRHPDLMQSIGEGAKEWIRECQHQFRHHRWNCSMLERDHTVFGRVMLQSSKEAAFMYAISSAGVVYAITRACSQGDLKICTCDRHKRGQDSDERGRFDWGGCSDNVNYGMKFAKAFIDAPENMVKDARALINLHNNRCGRMAVKRFMKLECKCHGVSGSCSLRTCWLAMSDFRRTGDYLREKYNKVVEVTMNQGGTGFMVADKNFKGSTKNELVYVEKSPDYCGMDLAAGYLGTAGRVCNKSSKDSDGCDAMCCGRGYDTMRVKRVTKCECKFKWCCAVECKDCEDMVDVHTCKPDKRRDRLDLT</sequence>
<comment type="subcellular location">
    <subcellularLocation>
        <location evidence="1 12">Secreted</location>
        <location evidence="1 12">Extracellular space</location>
        <location evidence="1 12">Extracellular matrix</location>
    </subcellularLocation>
</comment>
<dbReference type="PANTHER" id="PTHR12027">
    <property type="entry name" value="WNT RELATED"/>
    <property type="match status" value="1"/>
</dbReference>
<evidence type="ECO:0000256" key="11">
    <source>
        <dbReference type="ARBA" id="ARBA00023288"/>
    </source>
</evidence>
<dbReference type="InterPro" id="IPR019131">
    <property type="entry name" value="Cortactin-binding_p2_N"/>
</dbReference>
<evidence type="ECO:0000256" key="4">
    <source>
        <dbReference type="ARBA" id="ARBA00022525"/>
    </source>
</evidence>
<dbReference type="GO" id="GO:0060070">
    <property type="term" value="P:canonical Wnt signaling pathway"/>
    <property type="evidence" value="ECO:0007669"/>
    <property type="project" value="TreeGrafter"/>
</dbReference>
<evidence type="ECO:0000256" key="8">
    <source>
        <dbReference type="ARBA" id="ARBA00023054"/>
    </source>
</evidence>
<comment type="similarity">
    <text evidence="2 12">Belongs to the Wnt family.</text>
</comment>
<keyword evidence="8 13" id="KW-0175">Coiled coil</keyword>
<feature type="compositionally biased region" description="Low complexity" evidence="14">
    <location>
        <begin position="536"/>
        <end position="554"/>
    </location>
</feature>
<feature type="coiled-coil region" evidence="13">
    <location>
        <begin position="305"/>
        <end position="385"/>
    </location>
</feature>
<evidence type="ECO:0000256" key="13">
    <source>
        <dbReference type="SAM" id="Coils"/>
    </source>
</evidence>
<evidence type="ECO:0000256" key="7">
    <source>
        <dbReference type="ARBA" id="ARBA00022729"/>
    </source>
</evidence>
<dbReference type="GO" id="GO:0045165">
    <property type="term" value="P:cell fate commitment"/>
    <property type="evidence" value="ECO:0007669"/>
    <property type="project" value="TreeGrafter"/>
</dbReference>
<dbReference type="GO" id="GO:0048513">
    <property type="term" value="P:animal organ development"/>
    <property type="evidence" value="ECO:0007669"/>
    <property type="project" value="UniProtKB-ARBA"/>
</dbReference>
<dbReference type="PRINTS" id="PR01349">
    <property type="entry name" value="WNTPROTEIN"/>
</dbReference>
<keyword evidence="5" id="KW-0272">Extracellular matrix</keyword>
<feature type="compositionally biased region" description="Low complexity" evidence="14">
    <location>
        <begin position="476"/>
        <end position="494"/>
    </location>
</feature>
<keyword evidence="9" id="KW-1015">Disulfide bond</keyword>
<dbReference type="GO" id="GO:0030182">
    <property type="term" value="P:neuron differentiation"/>
    <property type="evidence" value="ECO:0007669"/>
    <property type="project" value="TreeGrafter"/>
</dbReference>
<feature type="domain" description="Cortactin-binding protein-2 N-terminal" evidence="15">
    <location>
        <begin position="110"/>
        <end position="292"/>
    </location>
</feature>
<evidence type="ECO:0000256" key="5">
    <source>
        <dbReference type="ARBA" id="ARBA00022530"/>
    </source>
</evidence>
<dbReference type="InterPro" id="IPR018161">
    <property type="entry name" value="Wnt_CS"/>
</dbReference>
<feature type="compositionally biased region" description="Polar residues" evidence="14">
    <location>
        <begin position="442"/>
        <end position="475"/>
    </location>
</feature>
<dbReference type="GO" id="GO:0005615">
    <property type="term" value="C:extracellular space"/>
    <property type="evidence" value="ECO:0007669"/>
    <property type="project" value="TreeGrafter"/>
</dbReference>
<dbReference type="EMBL" id="CAWUFR010000010">
    <property type="protein sequence ID" value="CAK6952716.1"/>
    <property type="molecule type" value="Genomic_DNA"/>
</dbReference>
<dbReference type="GO" id="GO:0005109">
    <property type="term" value="F:frizzled binding"/>
    <property type="evidence" value="ECO:0007669"/>
    <property type="project" value="TreeGrafter"/>
</dbReference>
<evidence type="ECO:0000256" key="12">
    <source>
        <dbReference type="RuleBase" id="RU003500"/>
    </source>
</evidence>
<proteinExistence type="inferred from homology"/>
<dbReference type="Pfam" id="PF00110">
    <property type="entry name" value="wnt"/>
    <property type="match status" value="1"/>
</dbReference>
<feature type="coiled-coil region" evidence="13">
    <location>
        <begin position="203"/>
        <end position="279"/>
    </location>
</feature>
<dbReference type="InterPro" id="IPR009140">
    <property type="entry name" value="Wnt2"/>
</dbReference>
<dbReference type="PANTHER" id="PTHR12027:SF93">
    <property type="entry name" value="PROTEIN WNT-2B"/>
    <property type="match status" value="1"/>
</dbReference>
<dbReference type="AlphaFoldDB" id="A0AAV1N040"/>
<keyword evidence="17" id="KW-1185">Reference proteome</keyword>
<evidence type="ECO:0000259" key="15">
    <source>
        <dbReference type="Pfam" id="PF09727"/>
    </source>
</evidence>
<dbReference type="CDD" id="cd19346">
    <property type="entry name" value="Wnt_Wnt2b"/>
    <property type="match status" value="1"/>
</dbReference>
<name>A0AAV1N040_SCOSC</name>
<accession>A0AAV1N040</accession>
<keyword evidence="3 12" id="KW-0217">Developmental protein</keyword>
<feature type="region of interest" description="Disordered" evidence="14">
    <location>
        <begin position="632"/>
        <end position="683"/>
    </location>
</feature>
<dbReference type="Gene3D" id="3.30.2460.20">
    <property type="match status" value="1"/>
</dbReference>
<dbReference type="GO" id="GO:0005125">
    <property type="term" value="F:cytokine activity"/>
    <property type="evidence" value="ECO:0007669"/>
    <property type="project" value="TreeGrafter"/>
</dbReference>
<dbReference type="Pfam" id="PF09727">
    <property type="entry name" value="CortBP2"/>
    <property type="match status" value="1"/>
</dbReference>
<keyword evidence="4" id="KW-0964">Secreted</keyword>
<evidence type="ECO:0000313" key="16">
    <source>
        <dbReference type="EMBL" id="CAK6952716.1"/>
    </source>
</evidence>